<evidence type="ECO:0000313" key="3">
    <source>
        <dbReference type="Proteomes" id="UP000010931"/>
    </source>
</evidence>
<feature type="compositionally biased region" description="Basic and acidic residues" evidence="1">
    <location>
        <begin position="55"/>
        <end position="71"/>
    </location>
</feature>
<feature type="compositionally biased region" description="Acidic residues" evidence="1">
    <location>
        <begin position="14"/>
        <end position="25"/>
    </location>
</feature>
<protein>
    <submittedName>
        <fullName evidence="2">Uncharacterized protein</fullName>
    </submittedName>
</protein>
<gene>
    <name evidence="2" type="ORF">STRTUCAR8_08699</name>
</gene>
<evidence type="ECO:0000256" key="1">
    <source>
        <dbReference type="SAM" id="MobiDB-lite"/>
    </source>
</evidence>
<accession>L7F2D5</accession>
<feature type="compositionally biased region" description="Basic and acidic residues" evidence="1">
    <location>
        <begin position="111"/>
        <end position="129"/>
    </location>
</feature>
<dbReference type="Proteomes" id="UP000010931">
    <property type="component" value="Unassembled WGS sequence"/>
</dbReference>
<dbReference type="AlphaFoldDB" id="L7F2D5"/>
<feature type="region of interest" description="Disordered" evidence="1">
    <location>
        <begin position="105"/>
        <end position="149"/>
    </location>
</feature>
<sequence length="192" mass="20176">MRQAHRGGRAGDDAAAEAEGDECAEAADYQRDQPEHGGLGPHHGQPSGDRRKCRADHAGRVLARRDQHAEHAQSQLSEVRTEEGQAHRCRIGEVPVHVAGVDPRLVAARGDQAEGHQEQQTEAQGDPRRAQGPQLGPFEGEHAPSGHPVCGAGGGGPGCLGGCGEGAHADLPRVSIPVVEPWYSTASLVRSM</sequence>
<reference evidence="2 3" key="1">
    <citation type="journal article" date="2011" name="Plasmid">
        <title>Streptomyces turgidiscabies Car8 contains a modular pathogenicity island that shares virulence genes with other actinobacterial plant pathogens.</title>
        <authorList>
            <person name="Huguet-Tapia J.C."/>
            <person name="Badger J.H."/>
            <person name="Loria R."/>
            <person name="Pettis G.S."/>
        </authorList>
    </citation>
    <scope>NUCLEOTIDE SEQUENCE [LARGE SCALE GENOMIC DNA]</scope>
    <source>
        <strain evidence="2 3">Car8</strain>
    </source>
</reference>
<feature type="non-terminal residue" evidence="2">
    <location>
        <position position="192"/>
    </location>
</feature>
<proteinExistence type="predicted"/>
<evidence type="ECO:0000313" key="2">
    <source>
        <dbReference type="EMBL" id="ELP65319.1"/>
    </source>
</evidence>
<keyword evidence="3" id="KW-1185">Reference proteome</keyword>
<feature type="region of interest" description="Disordered" evidence="1">
    <location>
        <begin position="1"/>
        <end position="87"/>
    </location>
</feature>
<comment type="caution">
    <text evidence="2">The sequence shown here is derived from an EMBL/GenBank/DDBJ whole genome shotgun (WGS) entry which is preliminary data.</text>
</comment>
<organism evidence="2 3">
    <name type="scientific">Streptomyces turgidiscabies (strain Car8)</name>
    <dbReference type="NCBI Taxonomy" id="698760"/>
    <lineage>
        <taxon>Bacteria</taxon>
        <taxon>Bacillati</taxon>
        <taxon>Actinomycetota</taxon>
        <taxon>Actinomycetes</taxon>
        <taxon>Kitasatosporales</taxon>
        <taxon>Streptomycetaceae</taxon>
        <taxon>Streptomyces</taxon>
    </lineage>
</organism>
<name>L7F2D5_STRT8</name>
<dbReference type="EMBL" id="AEJB01000393">
    <property type="protein sequence ID" value="ELP65319.1"/>
    <property type="molecule type" value="Genomic_DNA"/>
</dbReference>